<name>A0ABQ9SDJ6_9PEZI</name>
<comment type="caution">
    <text evidence="3">The sequence shown here is derived from an EMBL/GenBank/DDBJ whole genome shotgun (WGS) entry which is preliminary data.</text>
</comment>
<sequence>MLEVLKIAVLMGVLLSTQNGSPSNVRGALNVKDTTGVRLLNACEPGPSKPQRDAYLRSIPAVHLDTNETDLRPVRSPPRMLAQDHTA</sequence>
<dbReference type="Proteomes" id="UP001241169">
    <property type="component" value="Unassembled WGS sequence"/>
</dbReference>
<evidence type="ECO:0000256" key="1">
    <source>
        <dbReference type="SAM" id="MobiDB-lite"/>
    </source>
</evidence>
<protein>
    <submittedName>
        <fullName evidence="3">Uncharacterized protein</fullName>
    </submittedName>
</protein>
<proteinExistence type="predicted"/>
<dbReference type="EMBL" id="MOPA01000008">
    <property type="protein sequence ID" value="KAK1533509.1"/>
    <property type="molecule type" value="Genomic_DNA"/>
</dbReference>
<reference evidence="3 4" key="1">
    <citation type="submission" date="2016-10" db="EMBL/GenBank/DDBJ databases">
        <title>The genome sequence of Colletotrichum fioriniae PJ7.</title>
        <authorList>
            <person name="Baroncelli R."/>
        </authorList>
    </citation>
    <scope>NUCLEOTIDE SEQUENCE [LARGE SCALE GENOMIC DNA]</scope>
    <source>
        <strain evidence="3 4">IMI 384185</strain>
    </source>
</reference>
<dbReference type="GeneID" id="85378378"/>
<keyword evidence="2" id="KW-0732">Signal</keyword>
<accession>A0ABQ9SDJ6</accession>
<dbReference type="RefSeq" id="XP_060346661.1">
    <property type="nucleotide sequence ID" value="XM_060494479.1"/>
</dbReference>
<evidence type="ECO:0000313" key="3">
    <source>
        <dbReference type="EMBL" id="KAK1533509.1"/>
    </source>
</evidence>
<evidence type="ECO:0000256" key="2">
    <source>
        <dbReference type="SAM" id="SignalP"/>
    </source>
</evidence>
<feature type="signal peptide" evidence="2">
    <location>
        <begin position="1"/>
        <end position="16"/>
    </location>
</feature>
<feature type="chain" id="PRO_5047366452" evidence="2">
    <location>
        <begin position="17"/>
        <end position="87"/>
    </location>
</feature>
<organism evidence="3 4">
    <name type="scientific">Colletotrichum paranaense</name>
    <dbReference type="NCBI Taxonomy" id="1914294"/>
    <lineage>
        <taxon>Eukaryota</taxon>
        <taxon>Fungi</taxon>
        <taxon>Dikarya</taxon>
        <taxon>Ascomycota</taxon>
        <taxon>Pezizomycotina</taxon>
        <taxon>Sordariomycetes</taxon>
        <taxon>Hypocreomycetidae</taxon>
        <taxon>Glomerellales</taxon>
        <taxon>Glomerellaceae</taxon>
        <taxon>Colletotrichum</taxon>
        <taxon>Colletotrichum acutatum species complex</taxon>
    </lineage>
</organism>
<keyword evidence="4" id="KW-1185">Reference proteome</keyword>
<gene>
    <name evidence="3" type="ORF">CPAR01_10217</name>
</gene>
<evidence type="ECO:0000313" key="4">
    <source>
        <dbReference type="Proteomes" id="UP001241169"/>
    </source>
</evidence>
<feature type="region of interest" description="Disordered" evidence="1">
    <location>
        <begin position="66"/>
        <end position="87"/>
    </location>
</feature>